<reference evidence="4" key="1">
    <citation type="submission" date="2023-06" db="EMBL/GenBank/DDBJ databases">
        <title>Reference genome for the Northern bat (Eptesicus nilssonii), a most northern bat species.</title>
        <authorList>
            <person name="Laine V.N."/>
            <person name="Pulliainen A.T."/>
            <person name="Lilley T.M."/>
        </authorList>
    </citation>
    <scope>NUCLEOTIDE SEQUENCE</scope>
    <source>
        <strain evidence="4">BLF_Eptnil</strain>
        <tissue evidence="4">Kidney</tissue>
    </source>
</reference>
<feature type="signal peptide" evidence="3">
    <location>
        <begin position="1"/>
        <end position="18"/>
    </location>
</feature>
<dbReference type="Proteomes" id="UP001177744">
    <property type="component" value="Unassembled WGS sequence"/>
</dbReference>
<accession>A0AA40HQD7</accession>
<sequence length="101" mass="11063">MKLAVVLMLTALPLYCYAGSGCEMVEYVIGKSIDPAESKSQYIEDLQQFIPGARTESALRKFKQCFLDQSNETLSNIFVMMVMAASSSRSGCSGQGPLGWH</sequence>
<evidence type="ECO:0000256" key="2">
    <source>
        <dbReference type="ARBA" id="ARBA00022525"/>
    </source>
</evidence>
<dbReference type="GO" id="GO:0005615">
    <property type="term" value="C:extracellular space"/>
    <property type="evidence" value="ECO:0007669"/>
    <property type="project" value="TreeGrafter"/>
</dbReference>
<dbReference type="Pfam" id="PF01099">
    <property type="entry name" value="Uteroglobin"/>
    <property type="match status" value="1"/>
</dbReference>
<proteinExistence type="predicted"/>
<keyword evidence="2" id="KW-0964">Secreted</keyword>
<name>A0AA40HQD7_CNENI</name>
<dbReference type="EMBL" id="JAULJE010000013">
    <property type="protein sequence ID" value="KAK1335440.1"/>
    <property type="molecule type" value="Genomic_DNA"/>
</dbReference>
<organism evidence="4 5">
    <name type="scientific">Cnephaeus nilssonii</name>
    <name type="common">Northern bat</name>
    <name type="synonym">Eptesicus nilssonii</name>
    <dbReference type="NCBI Taxonomy" id="3371016"/>
    <lineage>
        <taxon>Eukaryota</taxon>
        <taxon>Metazoa</taxon>
        <taxon>Chordata</taxon>
        <taxon>Craniata</taxon>
        <taxon>Vertebrata</taxon>
        <taxon>Euteleostomi</taxon>
        <taxon>Mammalia</taxon>
        <taxon>Eutheria</taxon>
        <taxon>Laurasiatheria</taxon>
        <taxon>Chiroptera</taxon>
        <taxon>Yangochiroptera</taxon>
        <taxon>Vespertilionidae</taxon>
        <taxon>Cnephaeus</taxon>
    </lineage>
</organism>
<dbReference type="InterPro" id="IPR035960">
    <property type="entry name" value="Secretoglobin_sf"/>
</dbReference>
<evidence type="ECO:0000313" key="5">
    <source>
        <dbReference type="Proteomes" id="UP001177744"/>
    </source>
</evidence>
<dbReference type="PROSITE" id="PS51311">
    <property type="entry name" value="SCGB"/>
    <property type="match status" value="1"/>
</dbReference>
<comment type="caution">
    <text evidence="4">The sequence shown here is derived from an EMBL/GenBank/DDBJ whole genome shotgun (WGS) entry which is preliminary data.</text>
</comment>
<dbReference type="CDD" id="cd00633">
    <property type="entry name" value="Secretoglobin"/>
    <property type="match status" value="1"/>
</dbReference>
<dbReference type="PANTHER" id="PTHR14037:SF4">
    <property type="entry name" value="MAMMAGLOBIN-B"/>
    <property type="match status" value="1"/>
</dbReference>
<evidence type="ECO:0000313" key="4">
    <source>
        <dbReference type="EMBL" id="KAK1335440.1"/>
    </source>
</evidence>
<gene>
    <name evidence="4" type="ORF">QTO34_003226</name>
</gene>
<dbReference type="InterPro" id="IPR016126">
    <property type="entry name" value="Secretoglobin"/>
</dbReference>
<protein>
    <submittedName>
        <fullName evidence="4">Uncharacterized protein</fullName>
    </submittedName>
</protein>
<keyword evidence="5" id="KW-1185">Reference proteome</keyword>
<feature type="chain" id="PRO_5041251528" evidence="3">
    <location>
        <begin position="19"/>
        <end position="101"/>
    </location>
</feature>
<evidence type="ECO:0000256" key="1">
    <source>
        <dbReference type="ARBA" id="ARBA00004613"/>
    </source>
</evidence>
<dbReference type="SUPFAM" id="SSF48201">
    <property type="entry name" value="Uteroglobin-like"/>
    <property type="match status" value="1"/>
</dbReference>
<keyword evidence="3" id="KW-0732">Signal</keyword>
<dbReference type="PANTHER" id="PTHR14037">
    <property type="entry name" value="MAMMAGLOBIN-RELATED"/>
    <property type="match status" value="1"/>
</dbReference>
<dbReference type="GO" id="GO:0030521">
    <property type="term" value="P:androgen receptor signaling pathway"/>
    <property type="evidence" value="ECO:0007669"/>
    <property type="project" value="TreeGrafter"/>
</dbReference>
<evidence type="ECO:0000256" key="3">
    <source>
        <dbReference type="SAM" id="SignalP"/>
    </source>
</evidence>
<dbReference type="PROSITE" id="PS51257">
    <property type="entry name" value="PROKAR_LIPOPROTEIN"/>
    <property type="match status" value="1"/>
</dbReference>
<dbReference type="AlphaFoldDB" id="A0AA40HQD7"/>
<comment type="subcellular location">
    <subcellularLocation>
        <location evidence="1">Secreted</location>
    </subcellularLocation>
</comment>